<keyword evidence="3" id="KW-1185">Reference proteome</keyword>
<evidence type="ECO:0000313" key="3">
    <source>
        <dbReference type="Proteomes" id="UP000724874"/>
    </source>
</evidence>
<comment type="caution">
    <text evidence="2">The sequence shown here is derived from an EMBL/GenBank/DDBJ whole genome shotgun (WGS) entry which is preliminary data.</text>
</comment>
<sequence>MSRYDLYSNVGHHNNAHGGTSNQRTPPQNTFGQGLFFPVLCFIDFLITISSDVSPAARQDEAIFFSPLFSFMHNAMSMDPSSLQPNQPLVSSTSASSSTKKIVPPEFGKNWGQSCRDKTDIHSILPSSSARNQPFLSATVDINQLPISQVFGIKWTPRAKKRGNGDAPGNFFPCFLAS</sequence>
<organism evidence="2 3">
    <name type="scientific">Gymnopilus junonius</name>
    <name type="common">Spectacular rustgill mushroom</name>
    <name type="synonym">Gymnopilus spectabilis subsp. junonius</name>
    <dbReference type="NCBI Taxonomy" id="109634"/>
    <lineage>
        <taxon>Eukaryota</taxon>
        <taxon>Fungi</taxon>
        <taxon>Dikarya</taxon>
        <taxon>Basidiomycota</taxon>
        <taxon>Agaricomycotina</taxon>
        <taxon>Agaricomycetes</taxon>
        <taxon>Agaricomycetidae</taxon>
        <taxon>Agaricales</taxon>
        <taxon>Agaricineae</taxon>
        <taxon>Hymenogastraceae</taxon>
        <taxon>Gymnopilus</taxon>
    </lineage>
</organism>
<dbReference type="Proteomes" id="UP000724874">
    <property type="component" value="Unassembled WGS sequence"/>
</dbReference>
<gene>
    <name evidence="2" type="ORF">CPB84DRAFT_1790570</name>
</gene>
<dbReference type="AlphaFoldDB" id="A0A9P5NGY8"/>
<name>A0A9P5NGY8_GYMJU</name>
<evidence type="ECO:0000256" key="1">
    <source>
        <dbReference type="SAM" id="MobiDB-lite"/>
    </source>
</evidence>
<protein>
    <submittedName>
        <fullName evidence="2">Uncharacterized protein</fullName>
    </submittedName>
</protein>
<reference evidence="2" key="1">
    <citation type="submission" date="2020-11" db="EMBL/GenBank/DDBJ databases">
        <authorList>
            <consortium name="DOE Joint Genome Institute"/>
            <person name="Ahrendt S."/>
            <person name="Riley R."/>
            <person name="Andreopoulos W."/>
            <person name="LaButti K."/>
            <person name="Pangilinan J."/>
            <person name="Ruiz-duenas F.J."/>
            <person name="Barrasa J.M."/>
            <person name="Sanchez-Garcia M."/>
            <person name="Camarero S."/>
            <person name="Miyauchi S."/>
            <person name="Serrano A."/>
            <person name="Linde D."/>
            <person name="Babiker R."/>
            <person name="Drula E."/>
            <person name="Ayuso-Fernandez I."/>
            <person name="Pacheco R."/>
            <person name="Padilla G."/>
            <person name="Ferreira P."/>
            <person name="Barriuso J."/>
            <person name="Kellner H."/>
            <person name="Castanera R."/>
            <person name="Alfaro M."/>
            <person name="Ramirez L."/>
            <person name="Pisabarro A.G."/>
            <person name="Kuo A."/>
            <person name="Tritt A."/>
            <person name="Lipzen A."/>
            <person name="He G."/>
            <person name="Yan M."/>
            <person name="Ng V."/>
            <person name="Cullen D."/>
            <person name="Martin F."/>
            <person name="Rosso M.-N."/>
            <person name="Henrissat B."/>
            <person name="Hibbett D."/>
            <person name="Martinez A.T."/>
            <person name="Grigoriev I.V."/>
        </authorList>
    </citation>
    <scope>NUCLEOTIDE SEQUENCE</scope>
    <source>
        <strain evidence="2">AH 44721</strain>
    </source>
</reference>
<evidence type="ECO:0000313" key="2">
    <source>
        <dbReference type="EMBL" id="KAF8882931.1"/>
    </source>
</evidence>
<feature type="region of interest" description="Disordered" evidence="1">
    <location>
        <begin position="82"/>
        <end position="103"/>
    </location>
</feature>
<accession>A0A9P5NGY8</accession>
<proteinExistence type="predicted"/>
<dbReference type="EMBL" id="JADNYJ010000119">
    <property type="protein sequence ID" value="KAF8882931.1"/>
    <property type="molecule type" value="Genomic_DNA"/>
</dbReference>